<dbReference type="InterPro" id="IPR018371">
    <property type="entry name" value="Chitin-binding_1_CS"/>
</dbReference>
<feature type="disulfide bond" evidence="13">
    <location>
        <begin position="32"/>
        <end position="44"/>
    </location>
</feature>
<dbReference type="GO" id="GO:0008843">
    <property type="term" value="F:endochitinase activity"/>
    <property type="evidence" value="ECO:0007669"/>
    <property type="project" value="UniProtKB-EC"/>
</dbReference>
<evidence type="ECO:0000256" key="1">
    <source>
        <dbReference type="ARBA" id="ARBA00000822"/>
    </source>
</evidence>
<evidence type="ECO:0000256" key="3">
    <source>
        <dbReference type="ARBA" id="ARBA00022669"/>
    </source>
</evidence>
<dbReference type="PIRSF" id="PIRSF001060">
    <property type="entry name" value="Endochitinase"/>
    <property type="match status" value="1"/>
</dbReference>
<keyword evidence="17" id="KW-1185">Reference proteome</keyword>
<name>A0A8J5SSF4_ZIZPA</name>
<accession>A0A8J5SSF4</accession>
<gene>
    <name evidence="16" type="ORF">GUJ93_ZPchr0002g26533</name>
</gene>
<evidence type="ECO:0000259" key="15">
    <source>
        <dbReference type="PROSITE" id="PS50941"/>
    </source>
</evidence>
<evidence type="ECO:0000256" key="12">
    <source>
        <dbReference type="ARBA" id="ARBA00061032"/>
    </source>
</evidence>
<dbReference type="PROSITE" id="PS00774">
    <property type="entry name" value="CHITINASE_19_2"/>
    <property type="match status" value="1"/>
</dbReference>
<feature type="disulfide bond" evidence="13">
    <location>
        <begin position="37"/>
        <end position="51"/>
    </location>
</feature>
<comment type="similarity">
    <text evidence="12">Belongs to the glycosyl hydrolase 19 family. Chitinase class IV subfamily.</text>
</comment>
<evidence type="ECO:0000256" key="7">
    <source>
        <dbReference type="ARBA" id="ARBA00023024"/>
    </source>
</evidence>
<protein>
    <recommendedName>
        <fullName evidence="2">chitinase</fullName>
        <ecNumber evidence="2">3.2.1.14</ecNumber>
    </recommendedName>
</protein>
<comment type="catalytic activity">
    <reaction evidence="1">
        <text>Random endo-hydrolysis of N-acetyl-beta-D-glucosaminide (1-&gt;4)-beta-linkages in chitin and chitodextrins.</text>
        <dbReference type="EC" id="3.2.1.14"/>
    </reaction>
</comment>
<dbReference type="InterPro" id="IPR000726">
    <property type="entry name" value="Glyco_hydro_19_cat"/>
</dbReference>
<evidence type="ECO:0000256" key="6">
    <source>
        <dbReference type="ARBA" id="ARBA00022821"/>
    </source>
</evidence>
<evidence type="ECO:0000313" key="17">
    <source>
        <dbReference type="Proteomes" id="UP000729402"/>
    </source>
</evidence>
<evidence type="ECO:0000256" key="9">
    <source>
        <dbReference type="ARBA" id="ARBA00023277"/>
    </source>
</evidence>
<reference evidence="16" key="1">
    <citation type="journal article" date="2021" name="bioRxiv">
        <title>Whole Genome Assembly and Annotation of Northern Wild Rice, Zizania palustris L., Supports a Whole Genome Duplication in the Zizania Genus.</title>
        <authorList>
            <person name="Haas M."/>
            <person name="Kono T."/>
            <person name="Macchietto M."/>
            <person name="Millas R."/>
            <person name="McGilp L."/>
            <person name="Shao M."/>
            <person name="Duquette J."/>
            <person name="Hirsch C.N."/>
            <person name="Kimball J."/>
        </authorList>
    </citation>
    <scope>NUCLEOTIDE SEQUENCE</scope>
    <source>
        <tissue evidence="16">Fresh leaf tissue</tissue>
    </source>
</reference>
<keyword evidence="9" id="KW-0119">Carbohydrate metabolism</keyword>
<dbReference type="CDD" id="cd00035">
    <property type="entry name" value="ChtBD1"/>
    <property type="match status" value="1"/>
</dbReference>
<evidence type="ECO:0000256" key="10">
    <source>
        <dbReference type="ARBA" id="ARBA00023295"/>
    </source>
</evidence>
<keyword evidence="4 14" id="KW-0732">Signal</keyword>
<dbReference type="Pfam" id="PF00187">
    <property type="entry name" value="Chitin_bind_1"/>
    <property type="match status" value="1"/>
</dbReference>
<feature type="chain" id="PRO_5035303360" description="chitinase" evidence="14">
    <location>
        <begin position="28"/>
        <end position="273"/>
    </location>
</feature>
<keyword evidence="11" id="KW-0624">Polysaccharide degradation</keyword>
<keyword evidence="6" id="KW-0611">Plant defense</keyword>
<keyword evidence="10" id="KW-0326">Glycosidase</keyword>
<dbReference type="SMART" id="SM00270">
    <property type="entry name" value="ChtBD1"/>
    <property type="match status" value="1"/>
</dbReference>
<dbReference type="AlphaFoldDB" id="A0A8J5SSF4"/>
<evidence type="ECO:0000256" key="11">
    <source>
        <dbReference type="ARBA" id="ARBA00023326"/>
    </source>
</evidence>
<dbReference type="FunFam" id="1.10.530.10:FF:000052">
    <property type="entry name" value="Endochitinase PR4"/>
    <property type="match status" value="1"/>
</dbReference>
<evidence type="ECO:0000256" key="5">
    <source>
        <dbReference type="ARBA" id="ARBA00022801"/>
    </source>
</evidence>
<evidence type="ECO:0000256" key="8">
    <source>
        <dbReference type="ARBA" id="ARBA00023157"/>
    </source>
</evidence>
<dbReference type="FunFam" id="3.30.20.10:FF:000001">
    <property type="entry name" value="Endochitinase (Chitinase)"/>
    <property type="match status" value="1"/>
</dbReference>
<dbReference type="InterPro" id="IPR016283">
    <property type="entry name" value="Glyco_hydro_19"/>
</dbReference>
<feature type="signal peptide" evidence="14">
    <location>
        <begin position="1"/>
        <end position="27"/>
    </location>
</feature>
<feature type="domain" description="Chitin-binding type-1" evidence="15">
    <location>
        <begin position="27"/>
        <end position="62"/>
    </location>
</feature>
<dbReference type="CDD" id="cd00325">
    <property type="entry name" value="chitinase_GH19"/>
    <property type="match status" value="1"/>
</dbReference>
<evidence type="ECO:0000313" key="16">
    <source>
        <dbReference type="EMBL" id="KAG8060399.1"/>
    </source>
</evidence>
<keyword evidence="3 13" id="KW-0147">Chitin-binding</keyword>
<dbReference type="PROSITE" id="PS00773">
    <property type="entry name" value="CHITINASE_19_1"/>
    <property type="match status" value="1"/>
</dbReference>
<comment type="caution">
    <text evidence="16">The sequence shown here is derived from an EMBL/GenBank/DDBJ whole genome shotgun (WGS) entry which is preliminary data.</text>
</comment>
<sequence length="273" mass="28650">MAFSPTAAVALLVAVVAAVSVVNTATAQNCGCAAEQCCSRWGYCGTGSDYCGKGCQAGPCDVPATNNVSVESIVTPEFFAALVAQADNNCAGKGFYTRDTFLSAAGGYPSFGRTGSDDDSKREIAAFFGNVNHETIRFCYIEEIDGPSKNYCDATNTEWPCSAGKGYYGRGPLQISWNYNYGPAGKSLGFDGLGDPDAVARSPTLAFQTALWYWMNNVHDAIVSGQGFGATIRAINGALECNGKNPTAVNSRVASYKQLCQQLGVDAGSNLTC</sequence>
<organism evidence="16 17">
    <name type="scientific">Zizania palustris</name>
    <name type="common">Northern wild rice</name>
    <dbReference type="NCBI Taxonomy" id="103762"/>
    <lineage>
        <taxon>Eukaryota</taxon>
        <taxon>Viridiplantae</taxon>
        <taxon>Streptophyta</taxon>
        <taxon>Embryophyta</taxon>
        <taxon>Tracheophyta</taxon>
        <taxon>Spermatophyta</taxon>
        <taxon>Magnoliopsida</taxon>
        <taxon>Liliopsida</taxon>
        <taxon>Poales</taxon>
        <taxon>Poaceae</taxon>
        <taxon>BOP clade</taxon>
        <taxon>Oryzoideae</taxon>
        <taxon>Oryzeae</taxon>
        <taxon>Zizaniinae</taxon>
        <taxon>Zizania</taxon>
    </lineage>
</organism>
<dbReference type="GO" id="GO:0008061">
    <property type="term" value="F:chitin binding"/>
    <property type="evidence" value="ECO:0007669"/>
    <property type="project" value="UniProtKB-UniRule"/>
</dbReference>
<evidence type="ECO:0000256" key="4">
    <source>
        <dbReference type="ARBA" id="ARBA00022729"/>
    </source>
</evidence>
<evidence type="ECO:0000256" key="14">
    <source>
        <dbReference type="SAM" id="SignalP"/>
    </source>
</evidence>
<keyword evidence="8 13" id="KW-1015">Disulfide bond</keyword>
<dbReference type="GO" id="GO:0000272">
    <property type="term" value="P:polysaccharide catabolic process"/>
    <property type="evidence" value="ECO:0007669"/>
    <property type="project" value="UniProtKB-KW"/>
</dbReference>
<dbReference type="PROSITE" id="PS50941">
    <property type="entry name" value="CHIT_BIND_I_2"/>
    <property type="match status" value="1"/>
</dbReference>
<dbReference type="PANTHER" id="PTHR22595:SF193">
    <property type="entry name" value="ENDOCHITINASE EP3"/>
    <property type="match status" value="1"/>
</dbReference>
<dbReference type="FunFam" id="3.30.60.10:FF:000003">
    <property type="entry name" value="Class IV chitinase"/>
    <property type="match status" value="1"/>
</dbReference>
<dbReference type="OrthoDB" id="5985073at2759"/>
<reference evidence="16" key="2">
    <citation type="submission" date="2021-02" db="EMBL/GenBank/DDBJ databases">
        <authorList>
            <person name="Kimball J.A."/>
            <person name="Haas M.W."/>
            <person name="Macchietto M."/>
            <person name="Kono T."/>
            <person name="Duquette J."/>
            <person name="Shao M."/>
        </authorList>
    </citation>
    <scope>NUCLEOTIDE SEQUENCE</scope>
    <source>
        <tissue evidence="16">Fresh leaf tissue</tissue>
    </source>
</reference>
<dbReference type="InterPro" id="IPR001002">
    <property type="entry name" value="Chitin-bd_1"/>
</dbReference>
<keyword evidence="7" id="KW-0146">Chitin degradation</keyword>
<dbReference type="EC" id="3.2.1.14" evidence="2"/>
<dbReference type="PANTHER" id="PTHR22595">
    <property type="entry name" value="CHITINASE-RELATED"/>
    <property type="match status" value="1"/>
</dbReference>
<evidence type="ECO:0000256" key="2">
    <source>
        <dbReference type="ARBA" id="ARBA00012729"/>
    </source>
</evidence>
<comment type="caution">
    <text evidence="13">Lacks conserved residue(s) required for the propagation of feature annotation.</text>
</comment>
<dbReference type="GO" id="GO:0006032">
    <property type="term" value="P:chitin catabolic process"/>
    <property type="evidence" value="ECO:0007669"/>
    <property type="project" value="UniProtKB-KW"/>
</dbReference>
<evidence type="ECO:0000256" key="13">
    <source>
        <dbReference type="PROSITE-ProRule" id="PRU00261"/>
    </source>
</evidence>
<dbReference type="GO" id="GO:0006952">
    <property type="term" value="P:defense response"/>
    <property type="evidence" value="ECO:0007669"/>
    <property type="project" value="UniProtKB-KW"/>
</dbReference>
<proteinExistence type="inferred from homology"/>
<dbReference type="Pfam" id="PF00182">
    <property type="entry name" value="Glyco_hydro_19"/>
    <property type="match status" value="2"/>
</dbReference>
<dbReference type="PROSITE" id="PS00026">
    <property type="entry name" value="CHIT_BIND_I_1"/>
    <property type="match status" value="1"/>
</dbReference>
<dbReference type="Proteomes" id="UP000729402">
    <property type="component" value="Unassembled WGS sequence"/>
</dbReference>
<keyword evidence="5" id="KW-0378">Hydrolase</keyword>
<dbReference type="GO" id="GO:0016998">
    <property type="term" value="P:cell wall macromolecule catabolic process"/>
    <property type="evidence" value="ECO:0007669"/>
    <property type="project" value="InterPro"/>
</dbReference>
<dbReference type="EMBL" id="JAAALK010000287">
    <property type="protein sequence ID" value="KAG8060399.1"/>
    <property type="molecule type" value="Genomic_DNA"/>
</dbReference>